<reference evidence="5" key="1">
    <citation type="submission" date="2020-05" db="EMBL/GenBank/DDBJ databases">
        <authorList>
            <person name="Chiriac C."/>
            <person name="Salcher M."/>
            <person name="Ghai R."/>
            <person name="Kavagutti S V."/>
        </authorList>
    </citation>
    <scope>NUCLEOTIDE SEQUENCE</scope>
</reference>
<evidence type="ECO:0000313" key="1">
    <source>
        <dbReference type="EMBL" id="CAB4530392.1"/>
    </source>
</evidence>
<dbReference type="Pfam" id="PF11349">
    <property type="entry name" value="DUF3151"/>
    <property type="match status" value="1"/>
</dbReference>
<evidence type="ECO:0000313" key="2">
    <source>
        <dbReference type="EMBL" id="CAB4594278.1"/>
    </source>
</evidence>
<dbReference type="EMBL" id="CAEZSE010000016">
    <property type="protein sequence ID" value="CAB4530392.1"/>
    <property type="molecule type" value="Genomic_DNA"/>
</dbReference>
<dbReference type="EMBL" id="CAEZZK010000022">
    <property type="protein sequence ID" value="CAB4752045.1"/>
    <property type="molecule type" value="Genomic_DNA"/>
</dbReference>
<protein>
    <submittedName>
        <fullName evidence="5">Unannotated protein</fullName>
    </submittedName>
</protein>
<evidence type="ECO:0000313" key="6">
    <source>
        <dbReference type="EMBL" id="CAB4995637.1"/>
    </source>
</evidence>
<dbReference type="EMBL" id="CAFAAP010000141">
    <property type="protein sequence ID" value="CAB4808526.1"/>
    <property type="molecule type" value="Genomic_DNA"/>
</dbReference>
<proteinExistence type="predicted"/>
<evidence type="ECO:0000313" key="3">
    <source>
        <dbReference type="EMBL" id="CAB4678876.1"/>
    </source>
</evidence>
<dbReference type="EMBL" id="CAFBOV010000078">
    <property type="protein sequence ID" value="CAB4995637.1"/>
    <property type="molecule type" value="Genomic_DNA"/>
</dbReference>
<name>A0A6J6YMX1_9ZZZZ</name>
<accession>A0A6J6YMX1</accession>
<organism evidence="5">
    <name type="scientific">freshwater metagenome</name>
    <dbReference type="NCBI Taxonomy" id="449393"/>
    <lineage>
        <taxon>unclassified sequences</taxon>
        <taxon>metagenomes</taxon>
        <taxon>ecological metagenomes</taxon>
    </lineage>
</organism>
<gene>
    <name evidence="1" type="ORF">UFOPK1353_00183</name>
    <name evidence="2" type="ORF">UFOPK1826_00235</name>
    <name evidence="3" type="ORF">UFOPK2292_01287</name>
    <name evidence="4" type="ORF">UFOPK2855_00206</name>
    <name evidence="5" type="ORF">UFOPK3026_00953</name>
    <name evidence="6" type="ORF">UFOPK4020_00517</name>
</gene>
<evidence type="ECO:0000313" key="5">
    <source>
        <dbReference type="EMBL" id="CAB4808526.1"/>
    </source>
</evidence>
<evidence type="ECO:0000313" key="4">
    <source>
        <dbReference type="EMBL" id="CAB4752045.1"/>
    </source>
</evidence>
<dbReference type="InterPro" id="IPR014487">
    <property type="entry name" value="DUF3151"/>
</dbReference>
<sequence length="147" mass="16208">MTMSDQPVHLSASGPPETIIPNITPELRLRLDTALAVPIDGRRRAVCDVVADHPTFLEGWATIGDLSEPGIDAYMAYRVGYHRGLDTLRANSWRGSGYVRWARESNRGFLRCLGGLAKQSRLIGEISEAVRCEQFLLQLDPSGEASK</sequence>
<dbReference type="AlphaFoldDB" id="A0A6J6YMX1"/>
<dbReference type="EMBL" id="CAEZWU010000232">
    <property type="protein sequence ID" value="CAB4678876.1"/>
    <property type="molecule type" value="Genomic_DNA"/>
</dbReference>
<dbReference type="EMBL" id="CAEZUN010000018">
    <property type="protein sequence ID" value="CAB4594278.1"/>
    <property type="molecule type" value="Genomic_DNA"/>
</dbReference>